<dbReference type="Pfam" id="PF14714">
    <property type="entry name" value="KH_dom-like"/>
    <property type="match status" value="1"/>
</dbReference>
<dbReference type="NCBIfam" id="TIGR00231">
    <property type="entry name" value="small_GTP"/>
    <property type="match status" value="2"/>
</dbReference>
<dbReference type="AlphaFoldDB" id="A0A3B0XSK4"/>
<evidence type="ECO:0000256" key="1">
    <source>
        <dbReference type="ARBA" id="ARBA00008279"/>
    </source>
</evidence>
<protein>
    <recommendedName>
        <fullName evidence="2">GTPase Der</fullName>
    </recommendedName>
    <alternativeName>
        <fullName evidence="7">GTP-binding protein EngA</fullName>
    </alternativeName>
</protein>
<proteinExistence type="inferred from homology"/>
<dbReference type="GO" id="GO:0005525">
    <property type="term" value="F:GTP binding"/>
    <property type="evidence" value="ECO:0007669"/>
    <property type="project" value="UniProtKB-KW"/>
</dbReference>
<dbReference type="EMBL" id="UOFI01000199">
    <property type="protein sequence ID" value="VAW70531.1"/>
    <property type="molecule type" value="Genomic_DNA"/>
</dbReference>
<dbReference type="Gene3D" id="3.30.300.20">
    <property type="match status" value="1"/>
</dbReference>
<dbReference type="GO" id="GO:0043022">
    <property type="term" value="F:ribosome binding"/>
    <property type="evidence" value="ECO:0007669"/>
    <property type="project" value="TreeGrafter"/>
</dbReference>
<dbReference type="InterPro" id="IPR003593">
    <property type="entry name" value="AAA+_ATPase"/>
</dbReference>
<dbReference type="InterPro" id="IPR032859">
    <property type="entry name" value="KH_dom-like"/>
</dbReference>
<evidence type="ECO:0000256" key="3">
    <source>
        <dbReference type="ARBA" id="ARBA00022517"/>
    </source>
</evidence>
<dbReference type="FunFam" id="3.40.50.300:FF:000040">
    <property type="entry name" value="GTPase Der"/>
    <property type="match status" value="1"/>
</dbReference>
<dbReference type="Gene3D" id="3.40.50.300">
    <property type="entry name" value="P-loop containing nucleotide triphosphate hydrolases"/>
    <property type="match status" value="2"/>
</dbReference>
<dbReference type="SUPFAM" id="SSF52540">
    <property type="entry name" value="P-loop containing nucleoside triphosphate hydrolases"/>
    <property type="match status" value="2"/>
</dbReference>
<sequence>MLPVIALVGRPNVGKSTLFNVLTKSRDALVADYPGLTRDRKYGHGSFDERSFILIDTGGLSGESEELDEHMARQTLLAIDEANIVLLMVDGRSGITAADESIARQIRRLGKNVHLVVNKTDGVDIDQALTEFVGLGFKDIYPIAAAHKNGVSQLIEKLLTDWPEWVFEPEQTKGVKVAIVGKPNVGKSTLVNRILGEERVVVMDMPGTTRDSIYIPFEHNGTEYTLIDTAGVRRQKKVKEAVEKFSVIKTLQAIDHSNVTIVMIDAREGISDQDLHLLAYAIDSGRALLIVINKWDGMDTYDKEIIKTNLERRLSFVTFAQIFFISALHGSGVGVLYKAINRAYASATKNLSTSVLTRVLDNATQAHQPPTIRGRRIKLRYAHQGGMNPPIVVIHGNQTDLLPKSYIRYLMNHFIDALELKGTPMRLELKTSTNPYARHAKAPGKTVKKQGKVPFSKTRKPKNRVKSREHSRHK</sequence>
<feature type="domain" description="EngA-type G" evidence="9">
    <location>
        <begin position="3"/>
        <end position="166"/>
    </location>
</feature>
<comment type="similarity">
    <text evidence="1">Belongs to the TRAFAC class TrmE-Era-EngA-EngB-Septin-like GTPase superfamily. EngA (Der) GTPase family.</text>
</comment>
<organism evidence="10">
    <name type="scientific">hydrothermal vent metagenome</name>
    <dbReference type="NCBI Taxonomy" id="652676"/>
    <lineage>
        <taxon>unclassified sequences</taxon>
        <taxon>metagenomes</taxon>
        <taxon>ecological metagenomes</taxon>
    </lineage>
</organism>
<dbReference type="PROSITE" id="PS51712">
    <property type="entry name" value="G_ENGA"/>
    <property type="match status" value="2"/>
</dbReference>
<dbReference type="InterPro" id="IPR016484">
    <property type="entry name" value="GTPase_Der"/>
</dbReference>
<dbReference type="SMART" id="SM00382">
    <property type="entry name" value="AAA"/>
    <property type="match status" value="2"/>
</dbReference>
<evidence type="ECO:0000256" key="4">
    <source>
        <dbReference type="ARBA" id="ARBA00022737"/>
    </source>
</evidence>
<dbReference type="NCBIfam" id="TIGR03594">
    <property type="entry name" value="GTPase_EngA"/>
    <property type="match status" value="1"/>
</dbReference>
<evidence type="ECO:0000256" key="7">
    <source>
        <dbReference type="ARBA" id="ARBA00032345"/>
    </source>
</evidence>
<dbReference type="InterPro" id="IPR031166">
    <property type="entry name" value="G_ENGA"/>
</dbReference>
<evidence type="ECO:0000256" key="8">
    <source>
        <dbReference type="SAM" id="MobiDB-lite"/>
    </source>
</evidence>
<keyword evidence="5" id="KW-0547">Nucleotide-binding</keyword>
<dbReference type="PRINTS" id="PR00326">
    <property type="entry name" value="GTP1OBG"/>
</dbReference>
<dbReference type="CDD" id="cd01894">
    <property type="entry name" value="EngA1"/>
    <property type="match status" value="1"/>
</dbReference>
<gene>
    <name evidence="10" type="ORF">MNBD_GAMMA09-2204</name>
</gene>
<dbReference type="InterPro" id="IPR027417">
    <property type="entry name" value="P-loop_NTPase"/>
</dbReference>
<evidence type="ECO:0000256" key="5">
    <source>
        <dbReference type="ARBA" id="ARBA00022741"/>
    </source>
</evidence>
<dbReference type="InterPro" id="IPR005225">
    <property type="entry name" value="Small_GTP-bd"/>
</dbReference>
<evidence type="ECO:0000259" key="9">
    <source>
        <dbReference type="PROSITE" id="PS51712"/>
    </source>
</evidence>
<dbReference type="HAMAP" id="MF_00195">
    <property type="entry name" value="GTPase_Der"/>
    <property type="match status" value="1"/>
</dbReference>
<dbReference type="InterPro" id="IPR006073">
    <property type="entry name" value="GTP-bd"/>
</dbReference>
<dbReference type="PANTHER" id="PTHR43834">
    <property type="entry name" value="GTPASE DER"/>
    <property type="match status" value="1"/>
</dbReference>
<dbReference type="FunFam" id="3.30.300.20:FF:000004">
    <property type="entry name" value="GTPase Der"/>
    <property type="match status" value="1"/>
</dbReference>
<dbReference type="Pfam" id="PF01926">
    <property type="entry name" value="MMR_HSR1"/>
    <property type="match status" value="2"/>
</dbReference>
<keyword evidence="4" id="KW-0677">Repeat</keyword>
<feature type="domain" description="EngA-type G" evidence="9">
    <location>
        <begin position="175"/>
        <end position="348"/>
    </location>
</feature>
<evidence type="ECO:0000313" key="10">
    <source>
        <dbReference type="EMBL" id="VAW70531.1"/>
    </source>
</evidence>
<keyword evidence="3" id="KW-0690">Ribosome biogenesis</keyword>
<accession>A0A3B0XSK4</accession>
<name>A0A3B0XSK4_9ZZZZ</name>
<evidence type="ECO:0000256" key="2">
    <source>
        <dbReference type="ARBA" id="ARBA00020953"/>
    </source>
</evidence>
<keyword evidence="6" id="KW-0342">GTP-binding</keyword>
<dbReference type="CDD" id="cd01895">
    <property type="entry name" value="EngA2"/>
    <property type="match status" value="1"/>
</dbReference>
<feature type="region of interest" description="Disordered" evidence="8">
    <location>
        <begin position="433"/>
        <end position="474"/>
    </location>
</feature>
<reference evidence="10" key="1">
    <citation type="submission" date="2018-06" db="EMBL/GenBank/DDBJ databases">
        <authorList>
            <person name="Zhirakovskaya E."/>
        </authorList>
    </citation>
    <scope>NUCLEOTIDE SEQUENCE</scope>
</reference>
<dbReference type="GO" id="GO:0042254">
    <property type="term" value="P:ribosome biogenesis"/>
    <property type="evidence" value="ECO:0007669"/>
    <property type="project" value="UniProtKB-KW"/>
</dbReference>
<dbReference type="PANTHER" id="PTHR43834:SF6">
    <property type="entry name" value="GTPASE DER"/>
    <property type="match status" value="1"/>
</dbReference>
<dbReference type="InterPro" id="IPR015946">
    <property type="entry name" value="KH_dom-like_a/b"/>
</dbReference>
<evidence type="ECO:0000256" key="6">
    <source>
        <dbReference type="ARBA" id="ARBA00023134"/>
    </source>
</evidence>
<feature type="compositionally biased region" description="Basic residues" evidence="8">
    <location>
        <begin position="438"/>
        <end position="474"/>
    </location>
</feature>
<dbReference type="FunFam" id="3.40.50.300:FF:000057">
    <property type="entry name" value="GTPase Der"/>
    <property type="match status" value="1"/>
</dbReference>
<dbReference type="PIRSF" id="PIRSF006485">
    <property type="entry name" value="GTP-binding_EngA"/>
    <property type="match status" value="1"/>
</dbReference>